<comment type="similarity">
    <text evidence="4">Belongs to the GcvT family. CAF17/IBA57 subfamily.</text>
</comment>
<keyword evidence="2" id="KW-0809">Transit peptide</keyword>
<dbReference type="SUPFAM" id="SSF103025">
    <property type="entry name" value="Folate-binding domain"/>
    <property type="match status" value="1"/>
</dbReference>
<dbReference type="InterPro" id="IPR017703">
    <property type="entry name" value="YgfZ/GCV_T_CS"/>
</dbReference>
<dbReference type="InterPro" id="IPR057460">
    <property type="entry name" value="CAF17_C"/>
</dbReference>
<gene>
    <name evidence="6" type="primary">CAF17</name>
    <name evidence="6" type="ORF">OC842_001167</name>
</gene>
<evidence type="ECO:0000259" key="5">
    <source>
        <dbReference type="Pfam" id="PF25455"/>
    </source>
</evidence>
<evidence type="ECO:0000256" key="4">
    <source>
        <dbReference type="ARBA" id="ARBA00093447"/>
    </source>
</evidence>
<dbReference type="GO" id="GO:0005759">
    <property type="term" value="C:mitochondrial matrix"/>
    <property type="evidence" value="ECO:0007669"/>
    <property type="project" value="TreeGrafter"/>
</dbReference>
<keyword evidence="3" id="KW-0496">Mitochondrion</keyword>
<evidence type="ECO:0000313" key="7">
    <source>
        <dbReference type="Proteomes" id="UP001176521"/>
    </source>
</evidence>
<name>A0AAN6GI67_9BASI</name>
<dbReference type="NCBIfam" id="TIGR03317">
    <property type="entry name" value="ygfZ_signature"/>
    <property type="match status" value="1"/>
</dbReference>
<evidence type="ECO:0000256" key="3">
    <source>
        <dbReference type="ARBA" id="ARBA00023128"/>
    </source>
</evidence>
<dbReference type="Gene3D" id="3.30.1360.120">
    <property type="entry name" value="Probable tRNA modification gtpase trme, domain 1"/>
    <property type="match status" value="1"/>
</dbReference>
<protein>
    <submittedName>
        <fullName evidence="6">Ccr4 associated factor</fullName>
    </submittedName>
</protein>
<dbReference type="InterPro" id="IPR045179">
    <property type="entry name" value="YgfZ/GcvT"/>
</dbReference>
<dbReference type="InterPro" id="IPR027266">
    <property type="entry name" value="TrmE/GcvT-like"/>
</dbReference>
<feature type="domain" description="CAF17 C-terminal" evidence="5">
    <location>
        <begin position="315"/>
        <end position="404"/>
    </location>
</feature>
<comment type="subcellular location">
    <subcellularLocation>
        <location evidence="1">Mitochondrion</location>
    </subcellularLocation>
</comment>
<dbReference type="Pfam" id="PF25455">
    <property type="entry name" value="Beta-barrel_CAF17_C"/>
    <property type="match status" value="1"/>
</dbReference>
<dbReference type="EMBL" id="JAPDMQ010000039">
    <property type="protein sequence ID" value="KAK0538858.1"/>
    <property type="molecule type" value="Genomic_DNA"/>
</dbReference>
<evidence type="ECO:0000313" key="6">
    <source>
        <dbReference type="EMBL" id="KAK0538858.1"/>
    </source>
</evidence>
<proteinExistence type="inferred from homology"/>
<comment type="caution">
    <text evidence="6">The sequence shown here is derived from an EMBL/GenBank/DDBJ whole genome shotgun (WGS) entry which is preliminary data.</text>
</comment>
<organism evidence="6 7">
    <name type="scientific">Tilletia horrida</name>
    <dbReference type="NCBI Taxonomy" id="155126"/>
    <lineage>
        <taxon>Eukaryota</taxon>
        <taxon>Fungi</taxon>
        <taxon>Dikarya</taxon>
        <taxon>Basidiomycota</taxon>
        <taxon>Ustilaginomycotina</taxon>
        <taxon>Exobasidiomycetes</taxon>
        <taxon>Tilletiales</taxon>
        <taxon>Tilletiaceae</taxon>
        <taxon>Tilletia</taxon>
    </lineage>
</organism>
<reference evidence="6" key="1">
    <citation type="journal article" date="2023" name="PhytoFront">
        <title>Draft Genome Resources of Seven Strains of Tilletia horrida, Causal Agent of Kernel Smut of Rice.</title>
        <authorList>
            <person name="Khanal S."/>
            <person name="Antony Babu S."/>
            <person name="Zhou X.G."/>
        </authorList>
    </citation>
    <scope>NUCLEOTIDE SEQUENCE</scope>
    <source>
        <strain evidence="6">TX3</strain>
    </source>
</reference>
<dbReference type="PANTHER" id="PTHR22602">
    <property type="entry name" value="TRANSFERASE CAF17, MITOCHONDRIAL-RELATED"/>
    <property type="match status" value="1"/>
</dbReference>
<keyword evidence="7" id="KW-1185">Reference proteome</keyword>
<dbReference type="AlphaFoldDB" id="A0AAN6GI67"/>
<dbReference type="Proteomes" id="UP001176521">
    <property type="component" value="Unassembled WGS sequence"/>
</dbReference>
<evidence type="ECO:0000256" key="2">
    <source>
        <dbReference type="ARBA" id="ARBA00022946"/>
    </source>
</evidence>
<dbReference type="PANTHER" id="PTHR22602:SF0">
    <property type="entry name" value="TRANSFERASE CAF17, MITOCHONDRIAL-RELATED"/>
    <property type="match status" value="1"/>
</dbReference>
<accession>A0AAN6GI67</accession>
<dbReference type="GO" id="GO:0016226">
    <property type="term" value="P:iron-sulfur cluster assembly"/>
    <property type="evidence" value="ECO:0007669"/>
    <property type="project" value="TreeGrafter"/>
</dbReference>
<evidence type="ECO:0000256" key="1">
    <source>
        <dbReference type="ARBA" id="ARBA00004173"/>
    </source>
</evidence>
<sequence length="440" mass="46096">MSATSSAARALLRGTHGARCCVCRAPTWAARGPVLGATAAATSSVSRFFSTSQPSASPSPAYVSAPVPSRSIIEISGRDTLKLLQGLVTNNVAHLGSPPQQGGEQGALAPVHHSALYAGFLHPNGRLLADTLLYALPSAAASTPSDSVLIEVDSRAADSLLSFLKKFKLRSKVTLRAAASDEWKVWQLWTPGGTALTAPTESSPAPSSEILQALAAVAARQAQVRRDPRSAHLGFRALIPGSSAIESQLSNAGDTATYLAHRILQGIPEGHDDIIDASSLPLEANMDLNAGVDFTKGCYVGQELTARTHHTGVVRKRVVPVSFYPADQLPPSSLALDSSFQTLSNAANLDVRSSSSASSATRRARSAGKLLGSTVHNLGLGLLRLDQVERAQLEAGEEGGARMRTAVKGADGQEREIGIRPFIPASWDPQVVESVRLSTA</sequence>